<evidence type="ECO:0000313" key="2">
    <source>
        <dbReference type="EMBL" id="SQB14484.1"/>
    </source>
</evidence>
<reference evidence="2 3" key="1">
    <citation type="submission" date="2018-06" db="EMBL/GenBank/DDBJ databases">
        <authorList>
            <consortium name="Pathogen Informatics"/>
            <person name="Doyle S."/>
        </authorList>
    </citation>
    <scope>NUCLEOTIDE SEQUENCE [LARGE SCALE GENOMIC DNA]</scope>
    <source>
        <strain evidence="2 3">NCTC11224</strain>
    </source>
</reference>
<sequence>MRTIKNIKEKVTDFQNLYTAYLHARRNKRYKQEVLEFSANLEENLHDIQEALRNQTYVPGAYKRRIIHDPVDRLIMWQDFIHRVIQWAVYQIINPEFVRGYIEDSYACIKGRGSDAAAQRLFYFMQQADRIDKSAGIDLKGHPLRRTLLEKLDTSKFFYTIDHETSLNLVGKKCNFDPWLMWLMDLFVNAPGEKFGFPPGKGVKDVTPEEMLEDVGLAVGNLLNQMLANVNQNEVDQYAKRVLRIHYYVRYMDDIVILSDDKAQLHEWREQISEFMHEKLKLELNPKKCFIRPITHGVDFCQYRIYPDHIKLKKATALRMKRNLKRIQNLYAAGEISLERAQKTVSSYMGLLSHCDSYQLKRAIFGEYSATEWFDGWFYLQRDSDLIAARAEEKKNGRSE</sequence>
<dbReference type="PROSITE" id="PS50878">
    <property type="entry name" value="RT_POL"/>
    <property type="match status" value="1"/>
</dbReference>
<dbReference type="InterPro" id="IPR000477">
    <property type="entry name" value="RT_dom"/>
</dbReference>
<keyword evidence="2" id="KW-0808">Transferase</keyword>
<organism evidence="2 3">
    <name type="scientific">Enterocloster clostridioformis</name>
    <dbReference type="NCBI Taxonomy" id="1531"/>
    <lineage>
        <taxon>Bacteria</taxon>
        <taxon>Bacillati</taxon>
        <taxon>Bacillota</taxon>
        <taxon>Clostridia</taxon>
        <taxon>Lachnospirales</taxon>
        <taxon>Lachnospiraceae</taxon>
        <taxon>Enterocloster</taxon>
    </lineage>
</organism>
<keyword evidence="2" id="KW-0548">Nucleotidyltransferase</keyword>
<evidence type="ECO:0000259" key="1">
    <source>
        <dbReference type="PROSITE" id="PS50878"/>
    </source>
</evidence>
<keyword evidence="3" id="KW-1185">Reference proteome</keyword>
<dbReference type="PANTHER" id="PTHR34047:SF8">
    <property type="entry name" value="PROTEIN YKFC"/>
    <property type="match status" value="1"/>
</dbReference>
<feature type="domain" description="Reverse transcriptase" evidence="1">
    <location>
        <begin position="1"/>
        <end position="305"/>
    </location>
</feature>
<dbReference type="Proteomes" id="UP000251853">
    <property type="component" value="Unassembled WGS sequence"/>
</dbReference>
<dbReference type="CDD" id="cd01646">
    <property type="entry name" value="RT_Bac_retron_I"/>
    <property type="match status" value="1"/>
</dbReference>
<dbReference type="InterPro" id="IPR043502">
    <property type="entry name" value="DNA/RNA_pol_sf"/>
</dbReference>
<dbReference type="PANTHER" id="PTHR34047">
    <property type="entry name" value="NUCLEAR INTRON MATURASE 1, MITOCHONDRIAL-RELATED"/>
    <property type="match status" value="1"/>
</dbReference>
<dbReference type="EMBL" id="UAVW01000015">
    <property type="protein sequence ID" value="SQB14484.1"/>
    <property type="molecule type" value="Genomic_DNA"/>
</dbReference>
<dbReference type="Pfam" id="PF00078">
    <property type="entry name" value="RVT_1"/>
    <property type="match status" value="1"/>
</dbReference>
<keyword evidence="2" id="KW-0695">RNA-directed DNA polymerase</keyword>
<accession>A0A2X2UDJ1</accession>
<gene>
    <name evidence="2" type="ORF">NCTC11224_03532</name>
</gene>
<dbReference type="AlphaFoldDB" id="A0A2X2UDJ1"/>
<evidence type="ECO:0000313" key="3">
    <source>
        <dbReference type="Proteomes" id="UP000251853"/>
    </source>
</evidence>
<proteinExistence type="predicted"/>
<dbReference type="SUPFAM" id="SSF56672">
    <property type="entry name" value="DNA/RNA polymerases"/>
    <property type="match status" value="1"/>
</dbReference>
<dbReference type="InterPro" id="IPR051083">
    <property type="entry name" value="GrpII_Intron_Splice-Mob/Def"/>
</dbReference>
<dbReference type="InterPro" id="IPR043128">
    <property type="entry name" value="Rev_trsase/Diguanyl_cyclase"/>
</dbReference>
<dbReference type="Gene3D" id="3.30.70.270">
    <property type="match status" value="1"/>
</dbReference>
<name>A0A2X2UDJ1_9FIRM</name>
<protein>
    <submittedName>
        <fullName evidence="2">Reverse transcriptase/maturase</fullName>
    </submittedName>
</protein>
<dbReference type="RefSeq" id="WP_003507783.1">
    <property type="nucleotide sequence ID" value="NZ_JAIWZC010000002.1"/>
</dbReference>
<dbReference type="GO" id="GO:0003964">
    <property type="term" value="F:RNA-directed DNA polymerase activity"/>
    <property type="evidence" value="ECO:0007669"/>
    <property type="project" value="UniProtKB-KW"/>
</dbReference>